<sequence length="102" mass="10536">MEIITVDNDLPMFNSDLWTVGEDGQPVAPAAVAAAKEAVRGADAVAIFSPEYNYGVPPVTSNVIAWLSNQGNVLAGKPARVCSTLSPARVGPSEGLPVARTS</sequence>
<dbReference type="Gene3D" id="3.40.50.360">
    <property type="match status" value="1"/>
</dbReference>
<gene>
    <name evidence="2" type="ORF">FNF31_07948</name>
</gene>
<name>A0A5A8C169_CAFRO</name>
<dbReference type="GO" id="GO:0016491">
    <property type="term" value="F:oxidoreductase activity"/>
    <property type="evidence" value="ECO:0007669"/>
    <property type="project" value="InterPro"/>
</dbReference>
<dbReference type="EMBL" id="VLTM01000223">
    <property type="protein sequence ID" value="KAA0145830.1"/>
    <property type="molecule type" value="Genomic_DNA"/>
</dbReference>
<organism evidence="2 3">
    <name type="scientific">Cafeteria roenbergensis</name>
    <name type="common">Marine flagellate</name>
    <dbReference type="NCBI Taxonomy" id="33653"/>
    <lineage>
        <taxon>Eukaryota</taxon>
        <taxon>Sar</taxon>
        <taxon>Stramenopiles</taxon>
        <taxon>Bigyra</taxon>
        <taxon>Opalozoa</taxon>
        <taxon>Bicosoecida</taxon>
        <taxon>Cafeteriaceae</taxon>
        <taxon>Cafeteria</taxon>
    </lineage>
</organism>
<dbReference type="Proteomes" id="UP000325113">
    <property type="component" value="Unassembled WGS sequence"/>
</dbReference>
<dbReference type="GO" id="GO:0005829">
    <property type="term" value="C:cytosol"/>
    <property type="evidence" value="ECO:0007669"/>
    <property type="project" value="TreeGrafter"/>
</dbReference>
<dbReference type="GO" id="GO:0010181">
    <property type="term" value="F:FMN binding"/>
    <property type="evidence" value="ECO:0007669"/>
    <property type="project" value="TreeGrafter"/>
</dbReference>
<dbReference type="InterPro" id="IPR050712">
    <property type="entry name" value="NAD(P)H-dep_reductase"/>
</dbReference>
<proteinExistence type="predicted"/>
<dbReference type="InterPro" id="IPR029039">
    <property type="entry name" value="Flavoprotein-like_sf"/>
</dbReference>
<reference evidence="2 3" key="1">
    <citation type="submission" date="2019-07" db="EMBL/GenBank/DDBJ databases">
        <title>Genomes of Cafeteria roenbergensis.</title>
        <authorList>
            <person name="Fischer M.G."/>
            <person name="Hackl T."/>
            <person name="Roman M."/>
        </authorList>
    </citation>
    <scope>NUCLEOTIDE SEQUENCE [LARGE SCALE GENOMIC DNA]</scope>
    <source>
        <strain evidence="2 3">Cflag</strain>
    </source>
</reference>
<evidence type="ECO:0000313" key="2">
    <source>
        <dbReference type="EMBL" id="KAA0145830.1"/>
    </source>
</evidence>
<dbReference type="AlphaFoldDB" id="A0A5A8C169"/>
<dbReference type="PANTHER" id="PTHR30543">
    <property type="entry name" value="CHROMATE REDUCTASE"/>
    <property type="match status" value="1"/>
</dbReference>
<dbReference type="SUPFAM" id="SSF52218">
    <property type="entry name" value="Flavoproteins"/>
    <property type="match status" value="1"/>
</dbReference>
<comment type="caution">
    <text evidence="2">The sequence shown here is derived from an EMBL/GenBank/DDBJ whole genome shotgun (WGS) entry which is preliminary data.</text>
</comment>
<accession>A0A5A8C169</accession>
<evidence type="ECO:0000313" key="3">
    <source>
        <dbReference type="Proteomes" id="UP000325113"/>
    </source>
</evidence>
<dbReference type="InterPro" id="IPR005025">
    <property type="entry name" value="FMN_Rdtase-like_dom"/>
</dbReference>
<evidence type="ECO:0000259" key="1">
    <source>
        <dbReference type="Pfam" id="PF03358"/>
    </source>
</evidence>
<dbReference type="PANTHER" id="PTHR30543:SF21">
    <property type="entry name" value="NAD(P)H-DEPENDENT FMN REDUCTASE LOT6"/>
    <property type="match status" value="1"/>
</dbReference>
<dbReference type="Pfam" id="PF03358">
    <property type="entry name" value="FMN_red"/>
    <property type="match status" value="1"/>
</dbReference>
<feature type="domain" description="NADPH-dependent FMN reductase-like" evidence="1">
    <location>
        <begin position="2"/>
        <end position="85"/>
    </location>
</feature>
<protein>
    <recommendedName>
        <fullName evidence="1">NADPH-dependent FMN reductase-like domain-containing protein</fullName>
    </recommendedName>
</protein>